<protein>
    <recommendedName>
        <fullName evidence="6">Replication factor A C-terminal domain-containing protein</fullName>
    </recommendedName>
</protein>
<dbReference type="EMBL" id="CACSLK010003174">
    <property type="protein sequence ID" value="CAA0808696.1"/>
    <property type="molecule type" value="Genomic_DNA"/>
</dbReference>
<evidence type="ECO:0000256" key="5">
    <source>
        <dbReference type="ARBA" id="ARBA00023125"/>
    </source>
</evidence>
<dbReference type="GO" id="GO:0003677">
    <property type="term" value="F:DNA binding"/>
    <property type="evidence" value="ECO:0007669"/>
    <property type="project" value="UniProtKB-KW"/>
</dbReference>
<dbReference type="SUPFAM" id="SSF50249">
    <property type="entry name" value="Nucleic acid-binding proteins"/>
    <property type="match status" value="2"/>
</dbReference>
<dbReference type="CDD" id="cd04476">
    <property type="entry name" value="RPA1_DBD_C"/>
    <property type="match status" value="1"/>
</dbReference>
<keyword evidence="8" id="KW-1185">Reference proteome</keyword>
<dbReference type="InterPro" id="IPR012340">
    <property type="entry name" value="NA-bd_OB-fold"/>
</dbReference>
<evidence type="ECO:0000256" key="4">
    <source>
        <dbReference type="ARBA" id="ARBA00022833"/>
    </source>
</evidence>
<evidence type="ECO:0000256" key="1">
    <source>
        <dbReference type="ARBA" id="ARBA00005690"/>
    </source>
</evidence>
<evidence type="ECO:0000313" key="7">
    <source>
        <dbReference type="EMBL" id="CAA0808696.1"/>
    </source>
</evidence>
<dbReference type="Gene3D" id="2.40.50.140">
    <property type="entry name" value="Nucleic acid-binding proteins"/>
    <property type="match status" value="2"/>
</dbReference>
<proteinExistence type="inferred from homology"/>
<dbReference type="OrthoDB" id="1107934at2759"/>
<keyword evidence="4" id="KW-0862">Zinc</keyword>
<organism evidence="7 8">
    <name type="scientific">Striga hermonthica</name>
    <name type="common">Purple witchweed</name>
    <name type="synonym">Buchnera hermonthica</name>
    <dbReference type="NCBI Taxonomy" id="68872"/>
    <lineage>
        <taxon>Eukaryota</taxon>
        <taxon>Viridiplantae</taxon>
        <taxon>Streptophyta</taxon>
        <taxon>Embryophyta</taxon>
        <taxon>Tracheophyta</taxon>
        <taxon>Spermatophyta</taxon>
        <taxon>Magnoliopsida</taxon>
        <taxon>eudicotyledons</taxon>
        <taxon>Gunneridae</taxon>
        <taxon>Pentapetalae</taxon>
        <taxon>asterids</taxon>
        <taxon>lamiids</taxon>
        <taxon>Lamiales</taxon>
        <taxon>Orobanchaceae</taxon>
        <taxon>Buchnereae</taxon>
        <taxon>Striga</taxon>
    </lineage>
</organism>
<keyword evidence="5" id="KW-0238">DNA-binding</keyword>
<evidence type="ECO:0000313" key="8">
    <source>
        <dbReference type="Proteomes" id="UP001153555"/>
    </source>
</evidence>
<keyword evidence="2" id="KW-0479">Metal-binding</keyword>
<evidence type="ECO:0000256" key="3">
    <source>
        <dbReference type="ARBA" id="ARBA00022771"/>
    </source>
</evidence>
<dbReference type="Pfam" id="PF08646">
    <property type="entry name" value="Rep_fac-A_C"/>
    <property type="match status" value="1"/>
</dbReference>
<reference evidence="7" key="1">
    <citation type="submission" date="2019-12" db="EMBL/GenBank/DDBJ databases">
        <authorList>
            <person name="Scholes J."/>
        </authorList>
    </citation>
    <scope>NUCLEOTIDE SEQUENCE</scope>
</reference>
<dbReference type="CDD" id="cd04481">
    <property type="entry name" value="RPA1_DBD_B_like"/>
    <property type="match status" value="1"/>
</dbReference>
<name>A0A9N7MLG5_STRHE</name>
<sequence>VIGLVVETHPIQIKNVKGGPTQMINFTLMDLDGLTMTCTVWGSYVDQFIAFVNYYVEANDPFVLIMQMCRAKPWNGEVQVTTSKDVTHLIGVHDIAEVQDFLEKMSTTKLKSVKLRSNSSLVVKSEFQGLEDGDVIVSSVDSLHETEEAMDTWVCASIDSIIDNWWYLACKRCNSKMNCEDGDMHCTKCTNTRGTARYKIQFGVHDCTASGVFLCWDRECERMIGKSCEILKREVSLLKNKAAFDLPDDLEDLVGRTFLFKVRIKANDTFSAAYSVLRVIVDSNLVSKYNHWVVENDESDFLTLLQREEATK</sequence>
<feature type="non-terminal residue" evidence="7">
    <location>
        <position position="1"/>
    </location>
</feature>
<feature type="domain" description="Replication factor A C-terminal" evidence="6">
    <location>
        <begin position="163"/>
        <end position="267"/>
    </location>
</feature>
<dbReference type="InterPro" id="IPR047192">
    <property type="entry name" value="Euk_RPA1_DBD_C"/>
</dbReference>
<dbReference type="PANTHER" id="PTHR47165:SF4">
    <property type="entry name" value="OS03G0429900 PROTEIN"/>
    <property type="match status" value="1"/>
</dbReference>
<comment type="caution">
    <text evidence="7">The sequence shown here is derived from an EMBL/GenBank/DDBJ whole genome shotgun (WGS) entry which is preliminary data.</text>
</comment>
<gene>
    <name evidence="7" type="ORF">SHERM_10924</name>
</gene>
<dbReference type="PANTHER" id="PTHR47165">
    <property type="entry name" value="OS03G0429900 PROTEIN"/>
    <property type="match status" value="1"/>
</dbReference>
<dbReference type="GO" id="GO:0008270">
    <property type="term" value="F:zinc ion binding"/>
    <property type="evidence" value="ECO:0007669"/>
    <property type="project" value="UniProtKB-KW"/>
</dbReference>
<evidence type="ECO:0000256" key="2">
    <source>
        <dbReference type="ARBA" id="ARBA00022723"/>
    </source>
</evidence>
<evidence type="ECO:0000259" key="6">
    <source>
        <dbReference type="Pfam" id="PF08646"/>
    </source>
</evidence>
<dbReference type="AlphaFoldDB" id="A0A9N7MLG5"/>
<accession>A0A9N7MLG5</accession>
<comment type="similarity">
    <text evidence="1">Belongs to the replication factor A protein 1 family.</text>
</comment>
<dbReference type="Proteomes" id="UP001153555">
    <property type="component" value="Unassembled WGS sequence"/>
</dbReference>
<dbReference type="InterPro" id="IPR013955">
    <property type="entry name" value="Rep_factor-A_C"/>
</dbReference>
<keyword evidence="3" id="KW-0863">Zinc-finger</keyword>
<feature type="non-terminal residue" evidence="7">
    <location>
        <position position="312"/>
    </location>
</feature>